<dbReference type="AlphaFoldDB" id="A0AAV8Z5W9"/>
<dbReference type="Proteomes" id="UP001162156">
    <property type="component" value="Unassembled WGS sequence"/>
</dbReference>
<sequence length="61" mass="7137">MYDLPVEMTPHDLPSDNENDKSVYEAHLSSNLQNVSLTMNEKEGMYESLFYVFVKSRESYI</sequence>
<keyword evidence="3" id="KW-1185">Reference proteome</keyword>
<evidence type="ECO:0000313" key="2">
    <source>
        <dbReference type="EMBL" id="KAJ8958771.1"/>
    </source>
</evidence>
<comment type="caution">
    <text evidence="2">The sequence shown here is derived from an EMBL/GenBank/DDBJ whole genome shotgun (WGS) entry which is preliminary data.</text>
</comment>
<feature type="region of interest" description="Disordered" evidence="1">
    <location>
        <begin position="1"/>
        <end position="20"/>
    </location>
</feature>
<feature type="compositionally biased region" description="Basic and acidic residues" evidence="1">
    <location>
        <begin position="9"/>
        <end position="20"/>
    </location>
</feature>
<dbReference type="EMBL" id="JANEYF010001716">
    <property type="protein sequence ID" value="KAJ8958771.1"/>
    <property type="molecule type" value="Genomic_DNA"/>
</dbReference>
<organism evidence="2 3">
    <name type="scientific">Rhamnusium bicolor</name>
    <dbReference type="NCBI Taxonomy" id="1586634"/>
    <lineage>
        <taxon>Eukaryota</taxon>
        <taxon>Metazoa</taxon>
        <taxon>Ecdysozoa</taxon>
        <taxon>Arthropoda</taxon>
        <taxon>Hexapoda</taxon>
        <taxon>Insecta</taxon>
        <taxon>Pterygota</taxon>
        <taxon>Neoptera</taxon>
        <taxon>Endopterygota</taxon>
        <taxon>Coleoptera</taxon>
        <taxon>Polyphaga</taxon>
        <taxon>Cucujiformia</taxon>
        <taxon>Chrysomeloidea</taxon>
        <taxon>Cerambycidae</taxon>
        <taxon>Lepturinae</taxon>
        <taxon>Rhagiini</taxon>
        <taxon>Rhamnusium</taxon>
    </lineage>
</organism>
<gene>
    <name evidence="2" type="ORF">NQ314_006370</name>
</gene>
<evidence type="ECO:0000256" key="1">
    <source>
        <dbReference type="SAM" id="MobiDB-lite"/>
    </source>
</evidence>
<evidence type="ECO:0000313" key="3">
    <source>
        <dbReference type="Proteomes" id="UP001162156"/>
    </source>
</evidence>
<name>A0AAV8Z5W9_9CUCU</name>
<protein>
    <submittedName>
        <fullName evidence="2">Uncharacterized protein</fullName>
    </submittedName>
</protein>
<proteinExistence type="predicted"/>
<accession>A0AAV8Z5W9</accession>
<reference evidence="2" key="1">
    <citation type="journal article" date="2023" name="Insect Mol. Biol.">
        <title>Genome sequencing provides insights into the evolution of gene families encoding plant cell wall-degrading enzymes in longhorned beetles.</title>
        <authorList>
            <person name="Shin N.R."/>
            <person name="Okamura Y."/>
            <person name="Kirsch R."/>
            <person name="Pauchet Y."/>
        </authorList>
    </citation>
    <scope>NUCLEOTIDE SEQUENCE</scope>
    <source>
        <strain evidence="2">RBIC_L_NR</strain>
    </source>
</reference>